<dbReference type="PROSITE" id="PS50026">
    <property type="entry name" value="EGF_3"/>
    <property type="match status" value="2"/>
</dbReference>
<evidence type="ECO:0000259" key="9">
    <source>
        <dbReference type="PROSITE" id="PS50217"/>
    </source>
</evidence>
<feature type="disulfide bond" evidence="6">
    <location>
        <begin position="349"/>
        <end position="358"/>
    </location>
</feature>
<evidence type="ECO:0000256" key="3">
    <source>
        <dbReference type="ARBA" id="ARBA00022737"/>
    </source>
</evidence>
<feature type="region of interest" description="Disordered" evidence="7">
    <location>
        <begin position="119"/>
        <end position="161"/>
    </location>
</feature>
<feature type="disulfide bond" evidence="6">
    <location>
        <begin position="385"/>
        <end position="394"/>
    </location>
</feature>
<dbReference type="SMART" id="SM00179">
    <property type="entry name" value="EGF_CA"/>
    <property type="match status" value="2"/>
</dbReference>
<evidence type="ECO:0000256" key="1">
    <source>
        <dbReference type="ARBA" id="ARBA00022536"/>
    </source>
</evidence>
<feature type="domain" description="BZIP" evidence="9">
    <location>
        <begin position="205"/>
        <end position="244"/>
    </location>
</feature>
<evidence type="ECO:0000259" key="8">
    <source>
        <dbReference type="PROSITE" id="PS50026"/>
    </source>
</evidence>
<keyword evidence="11" id="KW-1185">Reference proteome</keyword>
<sequence length="449" mass="49931">MESRGSVAAYESFPSVRSSKYQKLQSTNEYSVRIWDMKDSFHFPLKRSSLFSPRHGQAYHPRMWQSQNQSGKFSGMSMFTEGLSHQSLLFSPKKQRWQSVDVSYPYPALPFVSTADQASLSCPGVTASPSEREKKRTSLGRPTGSSTQEPTPINSSIASSSTEEKMAFFDNGMQENKSELYAGKRTRQDEDALRSKIKCSLAKRDESYWERRKKNNLSAKRSRDARRLREQQTQRRVTLLEEENMSRLADNHVTVFRGIKVYTNESAPTITPGSLSELPAVSCQEIKDSSGGLATSGRFWLDPGESGSNLKTVYCDMENGAVIVECTNNPCKNGGTCDYQGKGQYTCRCPQGYSGDHCENDACSSQPCLNGGICNASANGFTCSCSPFLTGVHCEIGIGVGCDNYMTNNDLDRSVHKRNSNNKCDNSLLEGWYRFNSTAGARIPDYCVN</sequence>
<keyword evidence="2" id="KW-0732">Signal</keyword>
<dbReference type="InterPro" id="IPR004827">
    <property type="entry name" value="bZIP"/>
</dbReference>
<dbReference type="SUPFAM" id="SSF57196">
    <property type="entry name" value="EGF/Laminin"/>
    <property type="match status" value="2"/>
</dbReference>
<reference evidence="11" key="1">
    <citation type="journal article" date="2017" name="bioRxiv">
        <title>Comparative analysis of the genomes of Stylophora pistillata and Acropora digitifera provides evidence for extensive differences between species of corals.</title>
        <authorList>
            <person name="Voolstra C.R."/>
            <person name="Li Y."/>
            <person name="Liew Y.J."/>
            <person name="Baumgarten S."/>
            <person name="Zoccola D."/>
            <person name="Flot J.-F."/>
            <person name="Tambutte S."/>
            <person name="Allemand D."/>
            <person name="Aranda M."/>
        </authorList>
    </citation>
    <scope>NUCLEOTIDE SEQUENCE [LARGE SCALE GENOMIC DNA]</scope>
</reference>
<dbReference type="Gene3D" id="2.10.25.10">
    <property type="entry name" value="Laminin"/>
    <property type="match status" value="2"/>
</dbReference>
<comment type="caution">
    <text evidence="6">Lacks conserved residue(s) required for the propagation of feature annotation.</text>
</comment>
<dbReference type="PANTHER" id="PTHR12916:SF4">
    <property type="entry name" value="UNINFLATABLE, ISOFORM C"/>
    <property type="match status" value="1"/>
</dbReference>
<dbReference type="EMBL" id="LSMT01000616">
    <property type="protein sequence ID" value="PFX15737.1"/>
    <property type="molecule type" value="Genomic_DNA"/>
</dbReference>
<dbReference type="FunFam" id="2.10.25.10:FF:000122">
    <property type="entry name" value="Protein crumbs homolog 2"/>
    <property type="match status" value="1"/>
</dbReference>
<dbReference type="GO" id="GO:0005112">
    <property type="term" value="F:Notch binding"/>
    <property type="evidence" value="ECO:0007669"/>
    <property type="project" value="TreeGrafter"/>
</dbReference>
<keyword evidence="1 6" id="KW-0245">EGF-like domain</keyword>
<dbReference type="SUPFAM" id="SSF57959">
    <property type="entry name" value="Leucine zipper domain"/>
    <property type="match status" value="1"/>
</dbReference>
<dbReference type="PROSITE" id="PS50217">
    <property type="entry name" value="BZIP"/>
    <property type="match status" value="1"/>
</dbReference>
<dbReference type="FunFam" id="2.10.25.10:FF:000118">
    <property type="entry name" value="protein delta homolog 2"/>
    <property type="match status" value="1"/>
</dbReference>
<name>A0A2B4RHB1_STYPI</name>
<feature type="domain" description="EGF-like" evidence="8">
    <location>
        <begin position="360"/>
        <end position="395"/>
    </location>
</feature>
<evidence type="ECO:0000256" key="2">
    <source>
        <dbReference type="ARBA" id="ARBA00022729"/>
    </source>
</evidence>
<feature type="compositionally biased region" description="Polar residues" evidence="7">
    <location>
        <begin position="143"/>
        <end position="161"/>
    </location>
</feature>
<protein>
    <submittedName>
        <fullName evidence="10">Protein eyes shut</fullName>
    </submittedName>
</protein>
<proteinExistence type="predicted"/>
<dbReference type="InterPro" id="IPR001881">
    <property type="entry name" value="EGF-like_Ca-bd_dom"/>
</dbReference>
<organism evidence="10 11">
    <name type="scientific">Stylophora pistillata</name>
    <name type="common">Smooth cauliflower coral</name>
    <dbReference type="NCBI Taxonomy" id="50429"/>
    <lineage>
        <taxon>Eukaryota</taxon>
        <taxon>Metazoa</taxon>
        <taxon>Cnidaria</taxon>
        <taxon>Anthozoa</taxon>
        <taxon>Hexacorallia</taxon>
        <taxon>Scleractinia</taxon>
        <taxon>Astrocoeniina</taxon>
        <taxon>Pocilloporidae</taxon>
        <taxon>Stylophora</taxon>
    </lineage>
</organism>
<dbReference type="Gene3D" id="1.20.5.170">
    <property type="match status" value="1"/>
</dbReference>
<dbReference type="GO" id="GO:0005509">
    <property type="term" value="F:calcium ion binding"/>
    <property type="evidence" value="ECO:0007669"/>
    <property type="project" value="InterPro"/>
</dbReference>
<dbReference type="InterPro" id="IPR046347">
    <property type="entry name" value="bZIP_sf"/>
</dbReference>
<dbReference type="GO" id="GO:0007219">
    <property type="term" value="P:Notch signaling pathway"/>
    <property type="evidence" value="ECO:0007669"/>
    <property type="project" value="TreeGrafter"/>
</dbReference>
<dbReference type="PROSITE" id="PS00022">
    <property type="entry name" value="EGF_1"/>
    <property type="match status" value="2"/>
</dbReference>
<comment type="caution">
    <text evidence="10">The sequence shown here is derived from an EMBL/GenBank/DDBJ whole genome shotgun (WGS) entry which is preliminary data.</text>
</comment>
<dbReference type="PROSITE" id="PS01186">
    <property type="entry name" value="EGF_2"/>
    <property type="match status" value="1"/>
</dbReference>
<dbReference type="OrthoDB" id="6022300at2759"/>
<dbReference type="GO" id="GO:0003700">
    <property type="term" value="F:DNA-binding transcription factor activity"/>
    <property type="evidence" value="ECO:0007669"/>
    <property type="project" value="InterPro"/>
</dbReference>
<feature type="domain" description="EGF-like" evidence="8">
    <location>
        <begin position="322"/>
        <end position="359"/>
    </location>
</feature>
<accession>A0A2B4RHB1</accession>
<dbReference type="Proteomes" id="UP000225706">
    <property type="component" value="Unassembled WGS sequence"/>
</dbReference>
<dbReference type="Pfam" id="PF00008">
    <property type="entry name" value="EGF"/>
    <property type="match status" value="2"/>
</dbReference>
<evidence type="ECO:0000313" key="10">
    <source>
        <dbReference type="EMBL" id="PFX15737.1"/>
    </source>
</evidence>
<dbReference type="AlphaFoldDB" id="A0A2B4RHB1"/>
<dbReference type="CDD" id="cd14695">
    <property type="entry name" value="bZIP_HLF"/>
    <property type="match status" value="1"/>
</dbReference>
<evidence type="ECO:0000313" key="11">
    <source>
        <dbReference type="Proteomes" id="UP000225706"/>
    </source>
</evidence>
<keyword evidence="4 6" id="KW-1015">Disulfide bond</keyword>
<dbReference type="Pfam" id="PF07716">
    <property type="entry name" value="bZIP_2"/>
    <property type="match status" value="1"/>
</dbReference>
<dbReference type="PANTHER" id="PTHR12916">
    <property type="entry name" value="CYTOCHROME C OXIDASE POLYPEPTIDE VIC-2"/>
    <property type="match status" value="1"/>
</dbReference>
<dbReference type="STRING" id="50429.A0A2B4RHB1"/>
<evidence type="ECO:0000256" key="4">
    <source>
        <dbReference type="ARBA" id="ARBA00023157"/>
    </source>
</evidence>
<evidence type="ECO:0000256" key="5">
    <source>
        <dbReference type="ARBA" id="ARBA00023180"/>
    </source>
</evidence>
<dbReference type="SMART" id="SM00181">
    <property type="entry name" value="EGF"/>
    <property type="match status" value="2"/>
</dbReference>
<evidence type="ECO:0000256" key="7">
    <source>
        <dbReference type="SAM" id="MobiDB-lite"/>
    </source>
</evidence>
<gene>
    <name evidence="10" type="primary">eys</name>
    <name evidence="10" type="ORF">AWC38_SpisGene20034</name>
</gene>
<evidence type="ECO:0000256" key="6">
    <source>
        <dbReference type="PROSITE-ProRule" id="PRU00076"/>
    </source>
</evidence>
<dbReference type="CDD" id="cd00054">
    <property type="entry name" value="EGF_CA"/>
    <property type="match status" value="2"/>
</dbReference>
<keyword evidence="3" id="KW-0677">Repeat</keyword>
<keyword evidence="5" id="KW-0325">Glycoprotein</keyword>
<dbReference type="InterPro" id="IPR000742">
    <property type="entry name" value="EGF"/>
</dbReference>